<keyword evidence="4" id="KW-0862">Zinc</keyword>
<evidence type="ECO:0000256" key="5">
    <source>
        <dbReference type="SAM" id="MobiDB-lite"/>
    </source>
</evidence>
<dbReference type="GO" id="GO:0016020">
    <property type="term" value="C:membrane"/>
    <property type="evidence" value="ECO:0007669"/>
    <property type="project" value="InterPro"/>
</dbReference>
<keyword evidence="3" id="KW-0863">Zinc-finger</keyword>
<dbReference type="InterPro" id="IPR019787">
    <property type="entry name" value="Znf_PHD-finger"/>
</dbReference>
<evidence type="ECO:0000256" key="1">
    <source>
        <dbReference type="ARBA" id="ARBA00009658"/>
    </source>
</evidence>
<name>A0A2U1Q0B5_ARTAN</name>
<organism evidence="7 8">
    <name type="scientific">Artemisia annua</name>
    <name type="common">Sweet wormwood</name>
    <dbReference type="NCBI Taxonomy" id="35608"/>
    <lineage>
        <taxon>Eukaryota</taxon>
        <taxon>Viridiplantae</taxon>
        <taxon>Streptophyta</taxon>
        <taxon>Embryophyta</taxon>
        <taxon>Tracheophyta</taxon>
        <taxon>Spermatophyta</taxon>
        <taxon>Magnoliopsida</taxon>
        <taxon>eudicotyledons</taxon>
        <taxon>Gunneridae</taxon>
        <taxon>Pentapetalae</taxon>
        <taxon>asterids</taxon>
        <taxon>campanulids</taxon>
        <taxon>Asterales</taxon>
        <taxon>Asteraceae</taxon>
        <taxon>Asteroideae</taxon>
        <taxon>Anthemideae</taxon>
        <taxon>Artemisiinae</taxon>
        <taxon>Artemisia</taxon>
    </lineage>
</organism>
<keyword evidence="2" id="KW-0479">Metal-binding</keyword>
<evidence type="ECO:0000256" key="4">
    <source>
        <dbReference type="ARBA" id="ARBA00022833"/>
    </source>
</evidence>
<dbReference type="Gene3D" id="3.30.40.10">
    <property type="entry name" value="Zinc/RING finger domain, C3HC4 (zinc finger)"/>
    <property type="match status" value="1"/>
</dbReference>
<accession>A0A2U1Q0B5</accession>
<evidence type="ECO:0000259" key="6">
    <source>
        <dbReference type="Pfam" id="PF00628"/>
    </source>
</evidence>
<dbReference type="PRINTS" id="PR00679">
    <property type="entry name" value="PROHIBITIN"/>
</dbReference>
<evidence type="ECO:0000313" key="8">
    <source>
        <dbReference type="Proteomes" id="UP000245207"/>
    </source>
</evidence>
<keyword evidence="8" id="KW-1185">Reference proteome</keyword>
<evidence type="ECO:0000256" key="2">
    <source>
        <dbReference type="ARBA" id="ARBA00022723"/>
    </source>
</evidence>
<sequence>MNKVDYGWYFRGNTQDVTGEEQVLSNGKVMCRLCFSGEYERTERARRILSCKSCNKKYHRSCLKAWSNDIDFGNWYCDIVRMLAGQHHRSDNDTPREDEQALSIPSSYERRTQAQRNSRGRQASHLWTEGLCDESRCLRSDLSCAHSGRMATNFNRVLDDVSITGLTFGWEFIAAIEGKQVVAQEDRPTSV</sequence>
<feature type="domain" description="PHD-type" evidence="6">
    <location>
        <begin position="31"/>
        <end position="78"/>
    </location>
</feature>
<evidence type="ECO:0000313" key="7">
    <source>
        <dbReference type="EMBL" id="PWA91484.1"/>
    </source>
</evidence>
<reference evidence="7 8" key="1">
    <citation type="journal article" date="2018" name="Mol. Plant">
        <title>The genome of Artemisia annua provides insight into the evolution of Asteraceae family and artemisinin biosynthesis.</title>
        <authorList>
            <person name="Shen Q."/>
            <person name="Zhang L."/>
            <person name="Liao Z."/>
            <person name="Wang S."/>
            <person name="Yan T."/>
            <person name="Shi P."/>
            <person name="Liu M."/>
            <person name="Fu X."/>
            <person name="Pan Q."/>
            <person name="Wang Y."/>
            <person name="Lv Z."/>
            <person name="Lu X."/>
            <person name="Zhang F."/>
            <person name="Jiang W."/>
            <person name="Ma Y."/>
            <person name="Chen M."/>
            <person name="Hao X."/>
            <person name="Li L."/>
            <person name="Tang Y."/>
            <person name="Lv G."/>
            <person name="Zhou Y."/>
            <person name="Sun X."/>
            <person name="Brodelius P.E."/>
            <person name="Rose J.K.C."/>
            <person name="Tang K."/>
        </authorList>
    </citation>
    <scope>NUCLEOTIDE SEQUENCE [LARGE SCALE GENOMIC DNA]</scope>
    <source>
        <strain evidence="8">cv. Huhao1</strain>
        <tissue evidence="7">Leaf</tissue>
    </source>
</reference>
<feature type="region of interest" description="Disordered" evidence="5">
    <location>
        <begin position="88"/>
        <end position="121"/>
    </location>
</feature>
<dbReference type="STRING" id="35608.A0A2U1Q0B5"/>
<dbReference type="SUPFAM" id="SSF57903">
    <property type="entry name" value="FYVE/PHD zinc finger"/>
    <property type="match status" value="1"/>
</dbReference>
<evidence type="ECO:0000256" key="3">
    <source>
        <dbReference type="ARBA" id="ARBA00022771"/>
    </source>
</evidence>
<dbReference type="Proteomes" id="UP000245207">
    <property type="component" value="Unassembled WGS sequence"/>
</dbReference>
<dbReference type="GO" id="GO:0008270">
    <property type="term" value="F:zinc ion binding"/>
    <property type="evidence" value="ECO:0007669"/>
    <property type="project" value="UniProtKB-KW"/>
</dbReference>
<dbReference type="InterPro" id="IPR013083">
    <property type="entry name" value="Znf_RING/FYVE/PHD"/>
</dbReference>
<dbReference type="InterPro" id="IPR011011">
    <property type="entry name" value="Znf_FYVE_PHD"/>
</dbReference>
<dbReference type="OrthoDB" id="1113850at2759"/>
<protein>
    <submittedName>
        <fullName evidence="7">PHD finger family protein</fullName>
    </submittedName>
</protein>
<dbReference type="InterPro" id="IPR000163">
    <property type="entry name" value="Prohibitin"/>
</dbReference>
<proteinExistence type="inferred from homology"/>
<dbReference type="Pfam" id="PF00628">
    <property type="entry name" value="PHD"/>
    <property type="match status" value="1"/>
</dbReference>
<dbReference type="EMBL" id="PKPP01000539">
    <property type="protein sequence ID" value="PWA91484.1"/>
    <property type="molecule type" value="Genomic_DNA"/>
</dbReference>
<comment type="caution">
    <text evidence="7">The sequence shown here is derived from an EMBL/GenBank/DDBJ whole genome shotgun (WGS) entry which is preliminary data.</text>
</comment>
<comment type="similarity">
    <text evidence="1">Belongs to the prohibitin family.</text>
</comment>
<feature type="compositionally biased region" description="Basic and acidic residues" evidence="5">
    <location>
        <begin position="88"/>
        <end position="99"/>
    </location>
</feature>
<gene>
    <name evidence="7" type="ORF">CTI12_AA090240</name>
</gene>
<dbReference type="AlphaFoldDB" id="A0A2U1Q0B5"/>